<keyword evidence="3 6" id="KW-0812">Transmembrane</keyword>
<accession>A0A1Q2LIZ9</accession>
<comment type="subcellular location">
    <subcellularLocation>
        <location evidence="1">Cell membrane</location>
        <topology evidence="1">Multi-pass membrane protein</topology>
    </subcellularLocation>
</comment>
<proteinExistence type="predicted"/>
<sequence length="292" mass="32985">MKILMILAMMGWGLVWPLSKIMSETLNPEQASCIRFIIVSLSFLPIMYIYKIPFKIPKIALIPVLLTGIFNTAYSYLMYMGLLYGDAGSAGVIAEVLPIIIAAFLYSFMKQTTLLKREKWALFFGILAGVFLINLFENWRAIFMPFNVIFLLAALAWAMLIISSRYATEYVSAISLSFYSSLCTALFLLPSFLYYGLAPLGEVGMNFWILALIAALFCTTFSTTIYYRGLYVLGVTQGGIYALLTPPSALLFAWLILDEMPQTHTIIGGIISIFTIYLMNYYNPKHFRIFKS</sequence>
<dbReference type="Pfam" id="PF00892">
    <property type="entry name" value="EamA"/>
    <property type="match status" value="2"/>
</dbReference>
<evidence type="ECO:0000256" key="3">
    <source>
        <dbReference type="ARBA" id="ARBA00022692"/>
    </source>
</evidence>
<reference evidence="8 9" key="1">
    <citation type="submission" date="2017-02" db="EMBL/GenBank/DDBJ databases">
        <title>Whole genome sequencing of Helicobacter bilis strain AAQJH.</title>
        <authorList>
            <person name="Conlan S."/>
            <person name="Thomas P.J."/>
            <person name="Mullikin J."/>
            <person name="Palmore T.N."/>
            <person name="Frank K.M."/>
            <person name="Segre J.A."/>
        </authorList>
    </citation>
    <scope>NUCLEOTIDE SEQUENCE [LARGE SCALE GENOMIC DNA]</scope>
    <source>
        <strain evidence="8 9">AAQJH</strain>
    </source>
</reference>
<feature type="transmembrane region" description="Helical" evidence="6">
    <location>
        <begin position="120"/>
        <end position="136"/>
    </location>
</feature>
<evidence type="ECO:0000313" key="9">
    <source>
        <dbReference type="Proteomes" id="UP000188298"/>
    </source>
</evidence>
<dbReference type="PANTHER" id="PTHR32322:SF18">
    <property type="entry name" value="S-ADENOSYLMETHIONINE_S-ADENOSYLHOMOCYSTEINE TRANSPORTER"/>
    <property type="match status" value="1"/>
</dbReference>
<keyword evidence="4 6" id="KW-1133">Transmembrane helix</keyword>
<dbReference type="InterPro" id="IPR000620">
    <property type="entry name" value="EamA_dom"/>
</dbReference>
<evidence type="ECO:0000313" key="8">
    <source>
        <dbReference type="EMBL" id="AQQ60480.1"/>
    </source>
</evidence>
<feature type="transmembrane region" description="Helical" evidence="6">
    <location>
        <begin position="174"/>
        <end position="195"/>
    </location>
</feature>
<organism evidence="8 9">
    <name type="scientific">Helicobacter bilis</name>
    <dbReference type="NCBI Taxonomy" id="37372"/>
    <lineage>
        <taxon>Bacteria</taxon>
        <taxon>Pseudomonadati</taxon>
        <taxon>Campylobacterota</taxon>
        <taxon>Epsilonproteobacteria</taxon>
        <taxon>Campylobacterales</taxon>
        <taxon>Helicobacteraceae</taxon>
        <taxon>Helicobacter</taxon>
    </lineage>
</organism>
<feature type="transmembrane region" description="Helical" evidence="6">
    <location>
        <begin position="59"/>
        <end position="77"/>
    </location>
</feature>
<dbReference type="KEGG" id="hbl:XJ32_10735"/>
<dbReference type="RefSeq" id="WP_040462931.1">
    <property type="nucleotide sequence ID" value="NZ_CABKOK010000004.1"/>
</dbReference>
<gene>
    <name evidence="8" type="ORF">XJ32_10735</name>
</gene>
<feature type="domain" description="EamA" evidence="7">
    <location>
        <begin position="3"/>
        <end position="134"/>
    </location>
</feature>
<evidence type="ECO:0000256" key="4">
    <source>
        <dbReference type="ARBA" id="ARBA00022989"/>
    </source>
</evidence>
<dbReference type="PANTHER" id="PTHR32322">
    <property type="entry name" value="INNER MEMBRANE TRANSPORTER"/>
    <property type="match status" value="1"/>
</dbReference>
<feature type="transmembrane region" description="Helical" evidence="6">
    <location>
        <begin position="239"/>
        <end position="257"/>
    </location>
</feature>
<keyword evidence="5 6" id="KW-0472">Membrane</keyword>
<dbReference type="EMBL" id="CP019645">
    <property type="protein sequence ID" value="AQQ60480.1"/>
    <property type="molecule type" value="Genomic_DNA"/>
</dbReference>
<dbReference type="InterPro" id="IPR037185">
    <property type="entry name" value="EmrE-like"/>
</dbReference>
<feature type="transmembrane region" description="Helical" evidence="6">
    <location>
        <begin position="89"/>
        <end position="108"/>
    </location>
</feature>
<feature type="transmembrane region" description="Helical" evidence="6">
    <location>
        <begin position="207"/>
        <end position="227"/>
    </location>
</feature>
<dbReference type="SUPFAM" id="SSF103481">
    <property type="entry name" value="Multidrug resistance efflux transporter EmrE"/>
    <property type="match status" value="2"/>
</dbReference>
<evidence type="ECO:0000256" key="2">
    <source>
        <dbReference type="ARBA" id="ARBA00022475"/>
    </source>
</evidence>
<evidence type="ECO:0000256" key="1">
    <source>
        <dbReference type="ARBA" id="ARBA00004651"/>
    </source>
</evidence>
<dbReference type="AlphaFoldDB" id="A0A1Q2LIZ9"/>
<dbReference type="GO" id="GO:0005886">
    <property type="term" value="C:plasma membrane"/>
    <property type="evidence" value="ECO:0007669"/>
    <property type="project" value="UniProtKB-SubCell"/>
</dbReference>
<keyword evidence="2" id="KW-1003">Cell membrane</keyword>
<evidence type="ECO:0000256" key="6">
    <source>
        <dbReference type="SAM" id="Phobius"/>
    </source>
</evidence>
<evidence type="ECO:0000256" key="5">
    <source>
        <dbReference type="ARBA" id="ARBA00023136"/>
    </source>
</evidence>
<feature type="transmembrane region" description="Helical" evidence="6">
    <location>
        <begin position="142"/>
        <end position="162"/>
    </location>
</feature>
<dbReference type="Proteomes" id="UP000188298">
    <property type="component" value="Chromosome"/>
</dbReference>
<protein>
    <recommendedName>
        <fullName evidence="7">EamA domain-containing protein</fullName>
    </recommendedName>
</protein>
<evidence type="ECO:0000259" key="7">
    <source>
        <dbReference type="Pfam" id="PF00892"/>
    </source>
</evidence>
<feature type="domain" description="EamA" evidence="7">
    <location>
        <begin position="148"/>
        <end position="280"/>
    </location>
</feature>
<name>A0A1Q2LIZ9_9HELI</name>
<feature type="transmembrane region" description="Helical" evidence="6">
    <location>
        <begin position="263"/>
        <end position="282"/>
    </location>
</feature>
<dbReference type="InterPro" id="IPR050638">
    <property type="entry name" value="AA-Vitamin_Transporters"/>
</dbReference>